<name>A0A1F7YGX1_9BACT</name>
<dbReference type="Proteomes" id="UP000178851">
    <property type="component" value="Unassembled WGS sequence"/>
</dbReference>
<dbReference type="EMBL" id="MGGI01000020">
    <property type="protein sequence ID" value="OGM25765.1"/>
    <property type="molecule type" value="Genomic_DNA"/>
</dbReference>
<accession>A0A1F7YGX1</accession>
<reference evidence="1 2" key="1">
    <citation type="journal article" date="2016" name="Nat. Commun.">
        <title>Thousands of microbial genomes shed light on interconnected biogeochemical processes in an aquifer system.</title>
        <authorList>
            <person name="Anantharaman K."/>
            <person name="Brown C.T."/>
            <person name="Hug L.A."/>
            <person name="Sharon I."/>
            <person name="Castelle C.J."/>
            <person name="Probst A.J."/>
            <person name="Thomas B.C."/>
            <person name="Singh A."/>
            <person name="Wilkins M.J."/>
            <person name="Karaoz U."/>
            <person name="Brodie E.L."/>
            <person name="Williams K.H."/>
            <person name="Hubbard S.S."/>
            <person name="Banfield J.F."/>
        </authorList>
    </citation>
    <scope>NUCLEOTIDE SEQUENCE [LARGE SCALE GENOMIC DNA]</scope>
</reference>
<evidence type="ECO:0000313" key="2">
    <source>
        <dbReference type="Proteomes" id="UP000178851"/>
    </source>
</evidence>
<organism evidence="1 2">
    <name type="scientific">Candidatus Woesebacteria bacterium RIFCSPHIGHO2_01_FULL_39_28</name>
    <dbReference type="NCBI Taxonomy" id="1802496"/>
    <lineage>
        <taxon>Bacteria</taxon>
        <taxon>Candidatus Woeseibacteriota</taxon>
    </lineage>
</organism>
<comment type="caution">
    <text evidence="1">The sequence shown here is derived from an EMBL/GenBank/DDBJ whole genome shotgun (WGS) entry which is preliminary data.</text>
</comment>
<gene>
    <name evidence="1" type="ORF">A2627_01685</name>
</gene>
<protein>
    <submittedName>
        <fullName evidence="1">Uncharacterized protein</fullName>
    </submittedName>
</protein>
<dbReference type="AlphaFoldDB" id="A0A1F7YGX1"/>
<evidence type="ECO:0000313" key="1">
    <source>
        <dbReference type="EMBL" id="OGM25765.1"/>
    </source>
</evidence>
<sequence>MADAIFGNVLAKKWHFYVSRKFNWFVENTQILANKKSTLEETVGFDVSQENYLVLNGDEYYTNAESEKFNNTFNKLMGKNRDFFKEFSNSVFSMGERVKRYRLEIKKTNYERLTNEELVKRVEDFQEIYTLSFVPAFTRPDDYLETKTKEFIKRDLGLDNKQVEDWFGKIATYPKIGELAYNEEPLKLLKIASELKDQGYKPNGNISLDIDKKIDLHIQKYKWMKAPVASGEEVFEKADYLERIDNMMTKDIERK</sequence>
<proteinExistence type="predicted"/>